<keyword evidence="4" id="KW-0943">RNA-mediated gene silencing</keyword>
<evidence type="ECO:0000256" key="4">
    <source>
        <dbReference type="ARBA" id="ARBA00023158"/>
    </source>
</evidence>
<proteinExistence type="inferred from homology"/>
<keyword evidence="3" id="KW-0810">Translation regulation</keyword>
<dbReference type="GO" id="GO:0031047">
    <property type="term" value="P:regulatory ncRNA-mediated gene silencing"/>
    <property type="evidence" value="ECO:0007669"/>
    <property type="project" value="UniProtKB-KW"/>
</dbReference>
<dbReference type="PANTHER" id="PTHR22891">
    <property type="entry name" value="EUKARYOTIC TRANSLATION INITIATION FACTOR 2C"/>
    <property type="match status" value="1"/>
</dbReference>
<evidence type="ECO:0000313" key="10">
    <source>
        <dbReference type="Proteomes" id="UP000288805"/>
    </source>
</evidence>
<comment type="caution">
    <text evidence="9">The sequence shown here is derived from an EMBL/GenBank/DDBJ whole genome shotgun (WGS) entry which is preliminary data.</text>
</comment>
<keyword evidence="5" id="KW-0687">Ribonucleoprotein</keyword>
<feature type="region of interest" description="Disordered" evidence="6">
    <location>
        <begin position="178"/>
        <end position="257"/>
    </location>
</feature>
<dbReference type="SMART" id="SM01163">
    <property type="entry name" value="DUF1785"/>
    <property type="match status" value="1"/>
</dbReference>
<dbReference type="SUPFAM" id="SSF101690">
    <property type="entry name" value="PAZ domain"/>
    <property type="match status" value="1"/>
</dbReference>
<keyword evidence="2" id="KW-0678">Repressor</keyword>
<dbReference type="Pfam" id="PF16487">
    <property type="entry name" value="ArgoMid"/>
    <property type="match status" value="1"/>
</dbReference>
<evidence type="ECO:0000259" key="8">
    <source>
        <dbReference type="PROSITE" id="PS50822"/>
    </source>
</evidence>
<evidence type="ECO:0000256" key="3">
    <source>
        <dbReference type="ARBA" id="ARBA00022845"/>
    </source>
</evidence>
<dbReference type="EMBL" id="QGNW01001258">
    <property type="protein sequence ID" value="RVW48039.1"/>
    <property type="molecule type" value="Genomic_DNA"/>
</dbReference>
<dbReference type="InterPro" id="IPR032474">
    <property type="entry name" value="Argonaute_N"/>
</dbReference>
<feature type="compositionally biased region" description="Basic and acidic residues" evidence="6">
    <location>
        <begin position="34"/>
        <end position="43"/>
    </location>
</feature>
<dbReference type="InterPro" id="IPR036085">
    <property type="entry name" value="PAZ_dom_sf"/>
</dbReference>
<comment type="similarity">
    <text evidence="1">Belongs to the argonaute family. Ago subfamily.</text>
</comment>
<dbReference type="InterPro" id="IPR014811">
    <property type="entry name" value="ArgoL1"/>
</dbReference>
<dbReference type="Pfam" id="PF02170">
    <property type="entry name" value="PAZ"/>
    <property type="match status" value="1"/>
</dbReference>
<dbReference type="Gene3D" id="2.170.260.10">
    <property type="entry name" value="paz domain"/>
    <property type="match status" value="1"/>
</dbReference>
<dbReference type="SUPFAM" id="SSF53098">
    <property type="entry name" value="Ribonuclease H-like"/>
    <property type="match status" value="1"/>
</dbReference>
<feature type="region of interest" description="Disordered" evidence="6">
    <location>
        <begin position="1"/>
        <end position="60"/>
    </location>
</feature>
<dbReference type="SMART" id="SM00950">
    <property type="entry name" value="Piwi"/>
    <property type="match status" value="1"/>
</dbReference>
<evidence type="ECO:0000256" key="1">
    <source>
        <dbReference type="ARBA" id="ARBA00008201"/>
    </source>
</evidence>
<dbReference type="Pfam" id="PF16486">
    <property type="entry name" value="ArgoN"/>
    <property type="match status" value="1"/>
</dbReference>
<dbReference type="InterPro" id="IPR003165">
    <property type="entry name" value="Piwi"/>
</dbReference>
<dbReference type="FunFam" id="3.30.420.10:FF:000013">
    <property type="entry name" value="protein argonaute 10-like"/>
    <property type="match status" value="1"/>
</dbReference>
<dbReference type="GO" id="GO:0003723">
    <property type="term" value="F:RNA binding"/>
    <property type="evidence" value="ECO:0007669"/>
    <property type="project" value="InterPro"/>
</dbReference>
<evidence type="ECO:0000256" key="5">
    <source>
        <dbReference type="ARBA" id="ARBA00023274"/>
    </source>
</evidence>
<protein>
    <submittedName>
        <fullName evidence="9">Protein argonaute MEL1</fullName>
    </submittedName>
</protein>
<dbReference type="GO" id="GO:0006417">
    <property type="term" value="P:regulation of translation"/>
    <property type="evidence" value="ECO:0007669"/>
    <property type="project" value="UniProtKB-KW"/>
</dbReference>
<dbReference type="CDD" id="cd04657">
    <property type="entry name" value="Piwi_ago-like"/>
    <property type="match status" value="1"/>
</dbReference>
<organism evidence="9 10">
    <name type="scientific">Vitis vinifera</name>
    <name type="common">Grape</name>
    <dbReference type="NCBI Taxonomy" id="29760"/>
    <lineage>
        <taxon>Eukaryota</taxon>
        <taxon>Viridiplantae</taxon>
        <taxon>Streptophyta</taxon>
        <taxon>Embryophyta</taxon>
        <taxon>Tracheophyta</taxon>
        <taxon>Spermatophyta</taxon>
        <taxon>Magnoliopsida</taxon>
        <taxon>eudicotyledons</taxon>
        <taxon>Gunneridae</taxon>
        <taxon>Pentapetalae</taxon>
        <taxon>rosids</taxon>
        <taxon>Vitales</taxon>
        <taxon>Vitaceae</taxon>
        <taxon>Viteae</taxon>
        <taxon>Vitis</taxon>
    </lineage>
</organism>
<dbReference type="InterPro" id="IPR003100">
    <property type="entry name" value="PAZ_dom"/>
</dbReference>
<sequence>MSGRERSYEIGESPSSSERGPQRAAETSAGATARRYDRYEHQRAPGAFTRDGGGRHYDRVEQRFPVDASLAVTESSGRFDLHDHHPTLEASSNSRIGRRRYDRESSAQTSYGRSGGRRHDRYDHPSLAESSSSQGGRARGRGVGQRALGGYSPTLPSEFTPVDSISHDLEERLTLQPPFQASRPPFSIPSQPSTSRTPAAAHFSSTVYIPPQRRNQAPRPPLTLLTRSTASGTRGESTQVHNPTPEVNATKEPQMSPASLQVATFAPRPGYGTVGKRCRITANHFRVELVDRNIHHYHVSITPEVTSRVLSRSLIKELVHLYGQSHLYRNPAYDGRRGIYTAGPLPFTSKEFMIKLEEGNDGTHERKKKEFIVKIRFATSTDIHNLREFLLSRQSNVPYEIIHALDVVLKDSLSNNRCTLSGKTFFPLGLGARSEIGNGVQCWNGFYQSLRPTQMGLSLNIDVSSKSFYEPIPVIEFAAKFLNLEDPSIMARMPLSNDDRLKLKKVLKGIKVEVTHGGQRRYKIFDITEQPTNQLRFTEDGQQKSVVQYFREKYNIVLRYASWPSLRSGKDSRPIYLPMETCTIVAGQRYAKKLNERQVASMLRMTCQRPWRRQEIIHQLFHLLLVIMLLCQLQIADQDDYIRNDFVKEFGVNVSVDMAAIDARVLPPPALKYHDSGREKTIRPRTGQWNAQHAKLYHGAVVEYWMCVNFSNLKQEVVFNFCQHLVDMCCRKGMDFARNPLFPIQSSPPGQIEAKLSDVHHQCRVEGKQLQMLIIILPEVNAYYGKIKRTCETELGMVSQCCQPRHARTCNRIYLENIVLKINVKAGGQNAILEDTLYGRIPLLTDIPTIIFGADVTHPQSGEDQGPSIAAVVASMDWPTVVTYRGLVSAQPHRSEIIEDLFRVKEDPKRGVVHAGMIRELLLAFKSSTGLKPLRIIFFRDGISEGMFEMVLLKEMDAIRKACASLEEGYLPPVTFIVVQKRHNTRLFPTNEDNMDKSGNILPGTVVDTVICHPSEHDFYLCSHAGIHGTSRPAHYRVLLDENKFSADALQMLANDLCYTYARCTRSVSIVPPVYYAHLAAFRAKFYVERSGAQYEGGSSTGPDDRIELPEIDPTVKSVMFYC</sequence>
<reference evidence="9 10" key="1">
    <citation type="journal article" date="2018" name="PLoS Genet.">
        <title>Population sequencing reveals clonal diversity and ancestral inbreeding in the grapevine cultivar Chardonnay.</title>
        <authorList>
            <person name="Roach M.J."/>
            <person name="Johnson D.L."/>
            <person name="Bohlmann J."/>
            <person name="van Vuuren H.J."/>
            <person name="Jones S.J."/>
            <person name="Pretorius I.S."/>
            <person name="Schmidt S.A."/>
            <person name="Borneman A.R."/>
        </authorList>
    </citation>
    <scope>NUCLEOTIDE SEQUENCE [LARGE SCALE GENOMIC DNA]</scope>
    <source>
        <strain evidence="10">cv. Chardonnay</strain>
        <tissue evidence="9">Leaf</tissue>
    </source>
</reference>
<dbReference type="Proteomes" id="UP000288805">
    <property type="component" value="Unassembled WGS sequence"/>
</dbReference>
<accession>A0A438EJX6</accession>
<dbReference type="InterPro" id="IPR032472">
    <property type="entry name" value="ArgoL2"/>
</dbReference>
<feature type="domain" description="PAZ" evidence="7">
    <location>
        <begin position="473"/>
        <end position="586"/>
    </location>
</feature>
<dbReference type="InterPro" id="IPR036397">
    <property type="entry name" value="RNaseH_sf"/>
</dbReference>
<feature type="domain" description="Piwi" evidence="8">
    <location>
        <begin position="772"/>
        <end position="1089"/>
    </location>
</feature>
<feature type="compositionally biased region" description="Polar residues" evidence="6">
    <location>
        <begin position="188"/>
        <end position="207"/>
    </location>
</feature>
<feature type="region of interest" description="Disordered" evidence="6">
    <location>
        <begin position="76"/>
        <end position="162"/>
    </location>
</feature>
<dbReference type="AlphaFoldDB" id="A0A438EJX6"/>
<name>A0A438EJX6_VITVI</name>
<dbReference type="Pfam" id="PF16488">
    <property type="entry name" value="ArgoL2"/>
    <property type="match status" value="1"/>
</dbReference>
<dbReference type="Gene3D" id="3.30.420.10">
    <property type="entry name" value="Ribonuclease H-like superfamily/Ribonuclease H"/>
    <property type="match status" value="1"/>
</dbReference>
<dbReference type="PROSITE" id="PS50822">
    <property type="entry name" value="PIWI"/>
    <property type="match status" value="1"/>
</dbReference>
<dbReference type="CDD" id="cd02846">
    <property type="entry name" value="PAZ_argonaute_like"/>
    <property type="match status" value="1"/>
</dbReference>
<feature type="compositionally biased region" description="Polar residues" evidence="6">
    <location>
        <begin position="225"/>
        <end position="257"/>
    </location>
</feature>
<gene>
    <name evidence="9" type="primary">MEL1_1</name>
    <name evidence="9" type="ORF">CK203_109344</name>
</gene>
<dbReference type="SMART" id="SM00949">
    <property type="entry name" value="PAZ"/>
    <property type="match status" value="1"/>
</dbReference>
<dbReference type="PROSITE" id="PS50821">
    <property type="entry name" value="PAZ"/>
    <property type="match status" value="1"/>
</dbReference>
<evidence type="ECO:0000313" key="9">
    <source>
        <dbReference type="EMBL" id="RVW48039.1"/>
    </source>
</evidence>
<dbReference type="InterPro" id="IPR045246">
    <property type="entry name" value="Piwi_ago-like"/>
</dbReference>
<evidence type="ECO:0000259" key="7">
    <source>
        <dbReference type="PROSITE" id="PS50821"/>
    </source>
</evidence>
<dbReference type="Pfam" id="PF08699">
    <property type="entry name" value="ArgoL1"/>
    <property type="match status" value="1"/>
</dbReference>
<dbReference type="FunFam" id="3.40.50.2300:FF:000110">
    <property type="entry name" value="Argonaute 10"/>
    <property type="match status" value="1"/>
</dbReference>
<dbReference type="Gene3D" id="3.40.50.2300">
    <property type="match status" value="1"/>
</dbReference>
<feature type="compositionally biased region" description="Basic and acidic residues" evidence="6">
    <location>
        <begin position="77"/>
        <end position="87"/>
    </location>
</feature>
<evidence type="ECO:0000256" key="2">
    <source>
        <dbReference type="ARBA" id="ARBA00022491"/>
    </source>
</evidence>
<dbReference type="GO" id="GO:0051607">
    <property type="term" value="P:defense response to virus"/>
    <property type="evidence" value="ECO:0007669"/>
    <property type="project" value="UniProtKB-ARBA"/>
</dbReference>
<dbReference type="InterPro" id="IPR032473">
    <property type="entry name" value="Argonaute_Mid_dom"/>
</dbReference>
<evidence type="ECO:0000256" key="6">
    <source>
        <dbReference type="SAM" id="MobiDB-lite"/>
    </source>
</evidence>
<dbReference type="InterPro" id="IPR012337">
    <property type="entry name" value="RNaseH-like_sf"/>
</dbReference>
<dbReference type="Pfam" id="PF02171">
    <property type="entry name" value="Piwi"/>
    <property type="match status" value="1"/>
</dbReference>
<dbReference type="GO" id="GO:1990904">
    <property type="term" value="C:ribonucleoprotein complex"/>
    <property type="evidence" value="ECO:0007669"/>
    <property type="project" value="UniProtKB-KW"/>
</dbReference>